<name>A0A0F9APV7_9ZZZZ</name>
<proteinExistence type="predicted"/>
<organism evidence="2">
    <name type="scientific">marine sediment metagenome</name>
    <dbReference type="NCBI Taxonomy" id="412755"/>
    <lineage>
        <taxon>unclassified sequences</taxon>
        <taxon>metagenomes</taxon>
        <taxon>ecological metagenomes</taxon>
    </lineage>
</organism>
<dbReference type="SUPFAM" id="SSF54060">
    <property type="entry name" value="His-Me finger endonucleases"/>
    <property type="match status" value="1"/>
</dbReference>
<dbReference type="Pfam" id="PF13392">
    <property type="entry name" value="HNH_3"/>
    <property type="match status" value="1"/>
</dbReference>
<dbReference type="AlphaFoldDB" id="A0A0F9APV7"/>
<accession>A0A0F9APV7</accession>
<dbReference type="InterPro" id="IPR044930">
    <property type="entry name" value="Homing_endonuclease_His-Me"/>
</dbReference>
<evidence type="ECO:0000313" key="2">
    <source>
        <dbReference type="EMBL" id="KKL11455.1"/>
    </source>
</evidence>
<evidence type="ECO:0000259" key="1">
    <source>
        <dbReference type="Pfam" id="PF13392"/>
    </source>
</evidence>
<gene>
    <name evidence="2" type="ORF">LCGC14_2545650</name>
</gene>
<dbReference type="EMBL" id="LAZR01041648">
    <property type="protein sequence ID" value="KKL11455.1"/>
    <property type="molecule type" value="Genomic_DNA"/>
</dbReference>
<sequence>MKLCECGCGQQIAHRRFVHGHNQRRDAVLRFWEKVVIGEPCWIWIAHKNKNGYGYMGISNKLVLVHRFSYELCFGLIPAGLTIDHLCRNRACVNPYHMETVSIQENILRGEGWPAKMARATICVNGHAFTSENTYLTKRGHRDCRACHRKRQREYNRKESCVAS</sequence>
<dbReference type="InterPro" id="IPR044925">
    <property type="entry name" value="His-Me_finger_sf"/>
</dbReference>
<dbReference type="Gene3D" id="3.90.75.10">
    <property type="entry name" value="Homing Intron 3 (I-ppo) Encoded Endonuclease, Chain A"/>
    <property type="match status" value="1"/>
</dbReference>
<dbReference type="InterPro" id="IPR003615">
    <property type="entry name" value="HNH_nuc"/>
</dbReference>
<dbReference type="GO" id="GO:0004519">
    <property type="term" value="F:endonuclease activity"/>
    <property type="evidence" value="ECO:0007669"/>
    <property type="project" value="InterPro"/>
</dbReference>
<protein>
    <recommendedName>
        <fullName evidence="1">HNH nuclease domain-containing protein</fullName>
    </recommendedName>
</protein>
<reference evidence="2" key="1">
    <citation type="journal article" date="2015" name="Nature">
        <title>Complex archaea that bridge the gap between prokaryotes and eukaryotes.</title>
        <authorList>
            <person name="Spang A."/>
            <person name="Saw J.H."/>
            <person name="Jorgensen S.L."/>
            <person name="Zaremba-Niedzwiedzka K."/>
            <person name="Martijn J."/>
            <person name="Lind A.E."/>
            <person name="van Eijk R."/>
            <person name="Schleper C."/>
            <person name="Guy L."/>
            <person name="Ettema T.J."/>
        </authorList>
    </citation>
    <scope>NUCLEOTIDE SEQUENCE</scope>
</reference>
<comment type="caution">
    <text evidence="2">The sequence shown here is derived from an EMBL/GenBank/DDBJ whole genome shotgun (WGS) entry which is preliminary data.</text>
</comment>
<feature type="domain" description="HNH nuclease" evidence="1">
    <location>
        <begin position="64"/>
        <end position="106"/>
    </location>
</feature>